<gene>
    <name evidence="1" type="ORF">NPIL_427441</name>
</gene>
<protein>
    <submittedName>
        <fullName evidence="1">Uncharacterized protein</fullName>
    </submittedName>
</protein>
<comment type="caution">
    <text evidence="1">The sequence shown here is derived from an EMBL/GenBank/DDBJ whole genome shotgun (WGS) entry which is preliminary data.</text>
</comment>
<dbReference type="EMBL" id="BMAW01117927">
    <property type="protein sequence ID" value="GFT77441.1"/>
    <property type="molecule type" value="Genomic_DNA"/>
</dbReference>
<dbReference type="PROSITE" id="PS51257">
    <property type="entry name" value="PROKAR_LIPOPROTEIN"/>
    <property type="match status" value="1"/>
</dbReference>
<dbReference type="AlphaFoldDB" id="A0A8X6U3R7"/>
<dbReference type="Proteomes" id="UP000887013">
    <property type="component" value="Unassembled WGS sequence"/>
</dbReference>
<sequence length="122" mass="13901">MAETSRKNRQSRKLLRENKPPYLHWMVMFGCEAIWPHERTSRDICAPLAGRAQRIRPGHPCIGSSAGIGPLVRRPIGEGLCRECHIKMPKAFSKGVKNQYSYLYLCDIMLKDIVDVQVHGVE</sequence>
<evidence type="ECO:0000313" key="2">
    <source>
        <dbReference type="Proteomes" id="UP000887013"/>
    </source>
</evidence>
<organism evidence="1 2">
    <name type="scientific">Nephila pilipes</name>
    <name type="common">Giant wood spider</name>
    <name type="synonym">Nephila maculata</name>
    <dbReference type="NCBI Taxonomy" id="299642"/>
    <lineage>
        <taxon>Eukaryota</taxon>
        <taxon>Metazoa</taxon>
        <taxon>Ecdysozoa</taxon>
        <taxon>Arthropoda</taxon>
        <taxon>Chelicerata</taxon>
        <taxon>Arachnida</taxon>
        <taxon>Araneae</taxon>
        <taxon>Araneomorphae</taxon>
        <taxon>Entelegynae</taxon>
        <taxon>Araneoidea</taxon>
        <taxon>Nephilidae</taxon>
        <taxon>Nephila</taxon>
    </lineage>
</organism>
<reference evidence="1" key="1">
    <citation type="submission" date="2020-08" db="EMBL/GenBank/DDBJ databases">
        <title>Multicomponent nature underlies the extraordinary mechanical properties of spider dragline silk.</title>
        <authorList>
            <person name="Kono N."/>
            <person name="Nakamura H."/>
            <person name="Mori M."/>
            <person name="Yoshida Y."/>
            <person name="Ohtoshi R."/>
            <person name="Malay A.D."/>
            <person name="Moran D.A.P."/>
            <person name="Tomita M."/>
            <person name="Numata K."/>
            <person name="Arakawa K."/>
        </authorList>
    </citation>
    <scope>NUCLEOTIDE SEQUENCE</scope>
</reference>
<keyword evidence="2" id="KW-1185">Reference proteome</keyword>
<evidence type="ECO:0000313" key="1">
    <source>
        <dbReference type="EMBL" id="GFT77441.1"/>
    </source>
</evidence>
<accession>A0A8X6U3R7</accession>
<name>A0A8X6U3R7_NEPPI</name>
<proteinExistence type="predicted"/>